<dbReference type="Gene3D" id="3.60.15.10">
    <property type="entry name" value="Ribonuclease Z/Hydroxyacylglutathione hydrolase-like"/>
    <property type="match status" value="1"/>
</dbReference>
<accession>X1V617</accession>
<dbReference type="AlphaFoldDB" id="X1V617"/>
<proteinExistence type="predicted"/>
<protein>
    <recommendedName>
        <fullName evidence="2">Metallo-beta-lactamase domain-containing protein</fullName>
    </recommendedName>
</protein>
<evidence type="ECO:0000313" key="1">
    <source>
        <dbReference type="EMBL" id="GAJ11252.1"/>
    </source>
</evidence>
<evidence type="ECO:0008006" key="2">
    <source>
        <dbReference type="Google" id="ProtNLM"/>
    </source>
</evidence>
<organism evidence="1">
    <name type="scientific">marine sediment metagenome</name>
    <dbReference type="NCBI Taxonomy" id="412755"/>
    <lineage>
        <taxon>unclassified sequences</taxon>
        <taxon>metagenomes</taxon>
        <taxon>ecological metagenomes</taxon>
    </lineage>
</organism>
<dbReference type="PANTHER" id="PTHR43694">
    <property type="entry name" value="RIBONUCLEASE J"/>
    <property type="match status" value="1"/>
</dbReference>
<comment type="caution">
    <text evidence="1">The sequence shown here is derived from an EMBL/GenBank/DDBJ whole genome shotgun (WGS) entry which is preliminary data.</text>
</comment>
<reference evidence="1" key="1">
    <citation type="journal article" date="2014" name="Front. Microbiol.">
        <title>High frequency of phylogenetically diverse reductive dehalogenase-homologous genes in deep subseafloor sedimentary metagenomes.</title>
        <authorList>
            <person name="Kawai M."/>
            <person name="Futagami T."/>
            <person name="Toyoda A."/>
            <person name="Takaki Y."/>
            <person name="Nishi S."/>
            <person name="Hori S."/>
            <person name="Arai W."/>
            <person name="Tsubouchi T."/>
            <person name="Morono Y."/>
            <person name="Uchiyama I."/>
            <person name="Ito T."/>
            <person name="Fujiyama A."/>
            <person name="Inagaki F."/>
            <person name="Takami H."/>
        </authorList>
    </citation>
    <scope>NUCLEOTIDE SEQUENCE</scope>
    <source>
        <strain evidence="1">Expedition CK06-06</strain>
    </source>
</reference>
<sequence>MSKRTSLKLIPLGGLGGIGKNMMVFEKDNQIIIVDCGIMFPDDDMPGIDFIIPDFI</sequence>
<dbReference type="InterPro" id="IPR036866">
    <property type="entry name" value="RibonucZ/Hydroxyglut_hydro"/>
</dbReference>
<dbReference type="SUPFAM" id="SSF56281">
    <property type="entry name" value="Metallo-hydrolase/oxidoreductase"/>
    <property type="match status" value="1"/>
</dbReference>
<name>X1V617_9ZZZZ</name>
<gene>
    <name evidence="1" type="ORF">S12H4_51095</name>
</gene>
<dbReference type="EMBL" id="BARW01032253">
    <property type="protein sequence ID" value="GAJ11252.1"/>
    <property type="molecule type" value="Genomic_DNA"/>
</dbReference>
<dbReference type="PANTHER" id="PTHR43694:SF1">
    <property type="entry name" value="RIBONUCLEASE J"/>
    <property type="match status" value="1"/>
</dbReference>